<evidence type="ECO:0000313" key="2">
    <source>
        <dbReference type="Proteomes" id="UP000030321"/>
    </source>
</evidence>
<evidence type="ECO:0000313" key="1">
    <source>
        <dbReference type="EMBL" id="GAL95700.1"/>
    </source>
</evidence>
<comment type="caution">
    <text evidence="1">The sequence shown here is derived from an EMBL/GenBank/DDBJ whole genome shotgun (WGS) entry which is preliminary data.</text>
</comment>
<protein>
    <submittedName>
        <fullName evidence="1">Uncharacterized protein</fullName>
    </submittedName>
</protein>
<name>A0A0A1W132_MICAE</name>
<organism evidence="1 2">
    <name type="scientific">Microcystis aeruginosa NIES-44</name>
    <dbReference type="NCBI Taxonomy" id="449439"/>
    <lineage>
        <taxon>Bacteria</taxon>
        <taxon>Bacillati</taxon>
        <taxon>Cyanobacteriota</taxon>
        <taxon>Cyanophyceae</taxon>
        <taxon>Oscillatoriophycideae</taxon>
        <taxon>Chroococcales</taxon>
        <taxon>Microcystaceae</taxon>
        <taxon>Microcystis</taxon>
    </lineage>
</organism>
<reference evidence="2" key="1">
    <citation type="journal article" date="2015" name="Genome">
        <title>Whole Genome Sequence of the Non-Microcystin-Producing Microcystis aeruginosa Strain NIES-44.</title>
        <authorList>
            <person name="Okano K."/>
            <person name="Miyata N."/>
            <person name="Ozaki Y."/>
        </authorList>
    </citation>
    <scope>NUCLEOTIDE SEQUENCE [LARGE SCALE GENOMIC DNA]</scope>
    <source>
        <strain evidence="2">NIES-44</strain>
    </source>
</reference>
<proteinExistence type="predicted"/>
<dbReference type="Proteomes" id="UP000030321">
    <property type="component" value="Unassembled WGS sequence"/>
</dbReference>
<dbReference type="AlphaFoldDB" id="A0A0A1W132"/>
<dbReference type="EMBL" id="BBPA01000075">
    <property type="protein sequence ID" value="GAL95700.1"/>
    <property type="molecule type" value="Genomic_DNA"/>
</dbReference>
<accession>A0A0A1W132</accession>
<gene>
    <name evidence="1" type="ORF">N44_04556</name>
</gene>
<sequence length="37" mass="3920">MAEKVCWWGQAVGSGQEAGVSGFVALLFSTNYVLKEG</sequence>